<dbReference type="Proteomes" id="UP000286678">
    <property type="component" value="Unassembled WGS sequence"/>
</dbReference>
<gene>
    <name evidence="1" type="ORF">CWE21_09115</name>
</gene>
<evidence type="ECO:0000313" key="2">
    <source>
        <dbReference type="Proteomes" id="UP000286678"/>
    </source>
</evidence>
<organism evidence="1 2">
    <name type="scientific">Pseudidiomarina aquimaris</name>
    <dbReference type="NCBI Taxonomy" id="641841"/>
    <lineage>
        <taxon>Bacteria</taxon>
        <taxon>Pseudomonadati</taxon>
        <taxon>Pseudomonadota</taxon>
        <taxon>Gammaproteobacteria</taxon>
        <taxon>Alteromonadales</taxon>
        <taxon>Idiomarinaceae</taxon>
        <taxon>Pseudidiomarina</taxon>
    </lineage>
</organism>
<comment type="caution">
    <text evidence="1">The sequence shown here is derived from an EMBL/GenBank/DDBJ whole genome shotgun (WGS) entry which is preliminary data.</text>
</comment>
<name>A0A432XF58_9GAMM</name>
<dbReference type="EMBL" id="PIPT01000006">
    <property type="protein sequence ID" value="RUO47335.1"/>
    <property type="molecule type" value="Genomic_DNA"/>
</dbReference>
<sequence length="680" mass="71214">MTRLRQQEGAAAVLLLLVVSLAIVAAVFVGMRQISVSQDKTQALHAQSQAQLKAWRGADVVYDYFHQLTVTEGNSWADLEVELSNAISSTNVSEADILDGDPAAFIRAVTTPDPNLDEHYVTVDIVASSGTGGPAAATSTLRLVYLLAGPGSVGGGNGLPSVITFNRNLNLRGNIDVVTEDDQEYVVNVKGDVTTQGNSIRGIDTINADGSIEIGSGSSFNNLNANGDIKLTGSVSGEQNLTALGDICITGGASAMGTVKANGSVVGSGSASYGDVTAIGKSDNLFHTLLCRPIGDDRNGDIIAVDLRNNASAISVKSGGTVQLNSGDIGSLQGEADLITLNWGGNVDGVIKGNFYNYGNPAMDNRVTRNPNLSLGLTPLDPLIVDTATFNAYQYESEANYVFRMANNDMKVEVKNVEGIPDGEYFLGDNTGVQGPKKDRLCQNKNCSGQSFALCRGHSDWNNCFSYQKQQNRWVINGVSMAPGVALFEGNLRLSNGVYYNTFIATGDIETSGNHANYAPNYAGYSGEVDNVEYAPKGVCTNRIVGMAPKQFCKADGSFDTEASNGLGNYAYMAGSEVNQTYVGGNIELGASTRSHGNVLAGNEFQSGGNTEVHGYISALAQGAPSFNDMGGSTSIILRDLPPTFTPGSALNPGNGGGNNGGGGSAGALDRVVLVWSRYL</sequence>
<dbReference type="OrthoDB" id="6232704at2"/>
<proteinExistence type="predicted"/>
<accession>A0A432XF58</accession>
<reference evidence="2" key="1">
    <citation type="journal article" date="2018" name="Front. Microbiol.">
        <title>Genome-Based Analysis Reveals the Taxonomy and Diversity of the Family Idiomarinaceae.</title>
        <authorList>
            <person name="Liu Y."/>
            <person name="Lai Q."/>
            <person name="Shao Z."/>
        </authorList>
    </citation>
    <scope>NUCLEOTIDE SEQUENCE [LARGE SCALE GENOMIC DNA]</scope>
    <source>
        <strain evidence="2">SW15</strain>
    </source>
</reference>
<dbReference type="AlphaFoldDB" id="A0A432XF58"/>
<dbReference type="RefSeq" id="WP_126834122.1">
    <property type="nucleotide sequence ID" value="NZ_PIPT01000006.1"/>
</dbReference>
<keyword evidence="2" id="KW-1185">Reference proteome</keyword>
<evidence type="ECO:0000313" key="1">
    <source>
        <dbReference type="EMBL" id="RUO47335.1"/>
    </source>
</evidence>
<protein>
    <submittedName>
        <fullName evidence="1">Uncharacterized protein</fullName>
    </submittedName>
</protein>